<keyword evidence="5" id="KW-0238">DNA-binding</keyword>
<evidence type="ECO:0000259" key="11">
    <source>
        <dbReference type="PROSITE" id="PS51005"/>
    </source>
</evidence>
<keyword evidence="3" id="KW-0862">Zinc</keyword>
<evidence type="ECO:0008006" key="14">
    <source>
        <dbReference type="Google" id="ProtNLM"/>
    </source>
</evidence>
<dbReference type="PROSITE" id="PS51005">
    <property type="entry name" value="NAC"/>
    <property type="match status" value="2"/>
</dbReference>
<dbReference type="OrthoDB" id="683736at2759"/>
<protein>
    <recommendedName>
        <fullName evidence="14">NAC domain-containing protein</fullName>
    </recommendedName>
</protein>
<dbReference type="GO" id="GO:0003677">
    <property type="term" value="F:DNA binding"/>
    <property type="evidence" value="ECO:0007669"/>
    <property type="project" value="UniProtKB-KW"/>
</dbReference>
<dbReference type="AlphaFoldDB" id="A0A811QF61"/>
<evidence type="ECO:0000256" key="7">
    <source>
        <dbReference type="ARBA" id="ARBA00023242"/>
    </source>
</evidence>
<accession>A0A811QF61</accession>
<evidence type="ECO:0000256" key="8">
    <source>
        <dbReference type="PROSITE-ProRule" id="PRU00027"/>
    </source>
</evidence>
<feature type="region of interest" description="Disordered" evidence="9">
    <location>
        <begin position="493"/>
        <end position="553"/>
    </location>
</feature>
<feature type="compositionally biased region" description="Polar residues" evidence="9">
    <location>
        <begin position="526"/>
        <end position="539"/>
    </location>
</feature>
<dbReference type="InterPro" id="IPR053031">
    <property type="entry name" value="Cuticle_assoc_protein"/>
</dbReference>
<evidence type="ECO:0000313" key="13">
    <source>
        <dbReference type="Proteomes" id="UP000604825"/>
    </source>
</evidence>
<dbReference type="Gene3D" id="2.170.150.80">
    <property type="entry name" value="NAC domain"/>
    <property type="match status" value="2"/>
</dbReference>
<dbReference type="SUPFAM" id="SSF101941">
    <property type="entry name" value="NAC domain"/>
    <property type="match status" value="2"/>
</dbReference>
<feature type="domain" description="BED-type" evidence="10">
    <location>
        <begin position="264"/>
        <end position="326"/>
    </location>
</feature>
<keyword evidence="2 8" id="KW-0863">Zinc-finger</keyword>
<dbReference type="InterPro" id="IPR036093">
    <property type="entry name" value="NAC_dom_sf"/>
</dbReference>
<keyword evidence="6" id="KW-0804">Transcription</keyword>
<name>A0A811QF61_9POAL</name>
<dbReference type="GO" id="GO:0006355">
    <property type="term" value="P:regulation of DNA-templated transcription"/>
    <property type="evidence" value="ECO:0007669"/>
    <property type="project" value="InterPro"/>
</dbReference>
<dbReference type="Proteomes" id="UP000604825">
    <property type="component" value="Unassembled WGS sequence"/>
</dbReference>
<feature type="compositionally biased region" description="Polar residues" evidence="9">
    <location>
        <begin position="502"/>
        <end position="512"/>
    </location>
</feature>
<comment type="caution">
    <text evidence="12">The sequence shown here is derived from an EMBL/GenBank/DDBJ whole genome shotgun (WGS) entry which is preliminary data.</text>
</comment>
<sequence>MDESLLFGMAKEHANLYQHDDPWDLPPYFLLRKNEWKRLRTHSGYWKEKEEELTAIRSAGEPSSSSSSASPSYVGVRKTLEFYLKDGTRGGEGTKTDWIIHEYHHLRKDDDGEALFLQEDVVLRKVFKKCKNRTDHASSLYKELKQVHCSRRDNNCGNKSDIILETKGLDLPKIAHINQAHSCQHANSSSDTPLLVAIEVAGVLTRFEKLLVAHRAGGFASEELEELMITLSRISKRLLEWVYEHLVVHCGPYGKSDNVSKKHGKPDIVWKHFTKIRSANDPDEVYAACHRCDKVLKAHPKKHGTSHLKRHILTCSSTCTNPSTDEDREMLHLLRTALDNPYEQQKIDVKLDCQEDLTQLDPWDLNLTCSAPWYVTRSSNRQTQGGHWKEINKEFTAIRMDQKGCWKHIDKEIAPIQMVPVPQYMGLRRTLEFHHQDGRKMDWIMLEYQQLDDIQSPALFLQGDTVIRKVFRYDKDAVSSAFIELDRWLNGDDDDEGHSNGEGVNTDTTTPSDYMDTPCSVFTLGEGTNTETATSSSDYMDTPVDRKRKRTGAASSRKSEVWMHFTKIHDTDCAVVYVVCHSCDRGYGSGRSTNGTSHLWRHNKSCTSKRRRTGNANDATTEWEAEIWPLFLLLKNYGGCDLSLVFVSTQAQPFSLFSMFLSIIHTTNTCSLFQKQSSRDVLKLGAKEMGLPADDC</sequence>
<dbReference type="EMBL" id="CAJGYO010000010">
    <property type="protein sequence ID" value="CAD6255397.1"/>
    <property type="molecule type" value="Genomic_DNA"/>
</dbReference>
<dbReference type="InterPro" id="IPR003656">
    <property type="entry name" value="Znf_BED"/>
</dbReference>
<keyword evidence="7" id="KW-0539">Nucleus</keyword>
<reference evidence="12" key="1">
    <citation type="submission" date="2020-10" db="EMBL/GenBank/DDBJ databases">
        <authorList>
            <person name="Han B."/>
            <person name="Lu T."/>
            <person name="Zhao Q."/>
            <person name="Huang X."/>
            <person name="Zhao Y."/>
        </authorList>
    </citation>
    <scope>NUCLEOTIDE SEQUENCE</scope>
</reference>
<proteinExistence type="predicted"/>
<evidence type="ECO:0000256" key="6">
    <source>
        <dbReference type="ARBA" id="ARBA00023163"/>
    </source>
</evidence>
<evidence type="ECO:0000256" key="3">
    <source>
        <dbReference type="ARBA" id="ARBA00022833"/>
    </source>
</evidence>
<evidence type="ECO:0000256" key="5">
    <source>
        <dbReference type="ARBA" id="ARBA00023125"/>
    </source>
</evidence>
<gene>
    <name evidence="12" type="ORF">NCGR_LOCUS38943</name>
</gene>
<evidence type="ECO:0000256" key="1">
    <source>
        <dbReference type="ARBA" id="ARBA00022723"/>
    </source>
</evidence>
<dbReference type="PANTHER" id="PTHR34396">
    <property type="entry name" value="OS03G0264950 PROTEIN-RELATED"/>
    <property type="match status" value="1"/>
</dbReference>
<feature type="domain" description="NAC" evidence="11">
    <location>
        <begin position="315"/>
        <end position="473"/>
    </location>
</feature>
<keyword evidence="4" id="KW-0805">Transcription regulation</keyword>
<evidence type="ECO:0000313" key="12">
    <source>
        <dbReference type="EMBL" id="CAD6255397.1"/>
    </source>
</evidence>
<dbReference type="SMART" id="SM00614">
    <property type="entry name" value="ZnF_BED"/>
    <property type="match status" value="2"/>
</dbReference>
<keyword evidence="13" id="KW-1185">Reference proteome</keyword>
<dbReference type="InterPro" id="IPR003441">
    <property type="entry name" value="NAC-dom"/>
</dbReference>
<evidence type="ECO:0000256" key="2">
    <source>
        <dbReference type="ARBA" id="ARBA00022771"/>
    </source>
</evidence>
<dbReference type="PROSITE" id="PS50808">
    <property type="entry name" value="ZF_BED"/>
    <property type="match status" value="1"/>
</dbReference>
<evidence type="ECO:0000256" key="4">
    <source>
        <dbReference type="ARBA" id="ARBA00023015"/>
    </source>
</evidence>
<evidence type="ECO:0000256" key="9">
    <source>
        <dbReference type="SAM" id="MobiDB-lite"/>
    </source>
</evidence>
<organism evidence="12 13">
    <name type="scientific">Miscanthus lutarioriparius</name>
    <dbReference type="NCBI Taxonomy" id="422564"/>
    <lineage>
        <taxon>Eukaryota</taxon>
        <taxon>Viridiplantae</taxon>
        <taxon>Streptophyta</taxon>
        <taxon>Embryophyta</taxon>
        <taxon>Tracheophyta</taxon>
        <taxon>Spermatophyta</taxon>
        <taxon>Magnoliopsida</taxon>
        <taxon>Liliopsida</taxon>
        <taxon>Poales</taxon>
        <taxon>Poaceae</taxon>
        <taxon>PACMAD clade</taxon>
        <taxon>Panicoideae</taxon>
        <taxon>Andropogonodae</taxon>
        <taxon>Andropogoneae</taxon>
        <taxon>Saccharinae</taxon>
        <taxon>Miscanthus</taxon>
    </lineage>
</organism>
<evidence type="ECO:0000259" key="10">
    <source>
        <dbReference type="PROSITE" id="PS50808"/>
    </source>
</evidence>
<dbReference type="InterPro" id="IPR036236">
    <property type="entry name" value="Znf_C2H2_sf"/>
</dbReference>
<feature type="domain" description="NAC" evidence="11">
    <location>
        <begin position="1"/>
        <end position="129"/>
    </location>
</feature>
<dbReference type="GO" id="GO:0008270">
    <property type="term" value="F:zinc ion binding"/>
    <property type="evidence" value="ECO:0007669"/>
    <property type="project" value="UniProtKB-KW"/>
</dbReference>
<keyword evidence="1" id="KW-0479">Metal-binding</keyword>
<dbReference type="SUPFAM" id="SSF57667">
    <property type="entry name" value="beta-beta-alpha zinc fingers"/>
    <property type="match status" value="1"/>
</dbReference>
<dbReference type="Pfam" id="PF02365">
    <property type="entry name" value="NAM"/>
    <property type="match status" value="2"/>
</dbReference>